<dbReference type="Pfam" id="PF13575">
    <property type="entry name" value="DUF4135"/>
    <property type="match status" value="1"/>
</dbReference>
<evidence type="ECO:0000313" key="3">
    <source>
        <dbReference type="EMBL" id="MBO2442280.1"/>
    </source>
</evidence>
<keyword evidence="4" id="KW-1185">Reference proteome</keyword>
<dbReference type="SUPFAM" id="SSF158745">
    <property type="entry name" value="LanC-like"/>
    <property type="match status" value="1"/>
</dbReference>
<evidence type="ECO:0000259" key="2">
    <source>
        <dbReference type="Pfam" id="PF13575"/>
    </source>
</evidence>
<dbReference type="InterPro" id="IPR007822">
    <property type="entry name" value="LANC-like"/>
</dbReference>
<dbReference type="InterPro" id="IPR017146">
    <property type="entry name" value="Lanti_2_LanM"/>
</dbReference>
<dbReference type="InterPro" id="IPR012341">
    <property type="entry name" value="6hp_glycosidase-like_sf"/>
</dbReference>
<organism evidence="3 4">
    <name type="scientific">Actinomadura nitritigenes</name>
    <dbReference type="NCBI Taxonomy" id="134602"/>
    <lineage>
        <taxon>Bacteria</taxon>
        <taxon>Bacillati</taxon>
        <taxon>Actinomycetota</taxon>
        <taxon>Actinomycetes</taxon>
        <taxon>Streptosporangiales</taxon>
        <taxon>Thermomonosporaceae</taxon>
        <taxon>Actinomadura</taxon>
    </lineage>
</organism>
<dbReference type="NCBIfam" id="TIGR03897">
    <property type="entry name" value="lanti_2_LanM"/>
    <property type="match status" value="1"/>
</dbReference>
<evidence type="ECO:0000256" key="1">
    <source>
        <dbReference type="SAM" id="MobiDB-lite"/>
    </source>
</evidence>
<feature type="compositionally biased region" description="Basic and acidic residues" evidence="1">
    <location>
        <begin position="18"/>
        <end position="29"/>
    </location>
</feature>
<dbReference type="RefSeq" id="WP_208270608.1">
    <property type="nucleotide sequence ID" value="NZ_BAAAGM010000017.1"/>
</dbReference>
<dbReference type="Pfam" id="PF05147">
    <property type="entry name" value="LANC_like"/>
    <property type="match status" value="1"/>
</dbReference>
<protein>
    <submittedName>
        <fullName evidence="3">Type 2 lantipeptide synthetase LanM family protein</fullName>
    </submittedName>
</protein>
<gene>
    <name evidence="3" type="ORF">J4557_32620</name>
</gene>
<comment type="caution">
    <text evidence="3">The sequence shown here is derived from an EMBL/GenBank/DDBJ whole genome shotgun (WGS) entry which is preliminary data.</text>
</comment>
<proteinExistence type="predicted"/>
<dbReference type="Proteomes" id="UP000666915">
    <property type="component" value="Unassembled WGS sequence"/>
</dbReference>
<sequence>MSAAAPALAGVPWRRAARPGEPRDAEPGWHRRFRTAWQTPPGPRSAEDLGLLEAARPLIDGARRTLRERLPSDLGPDVPRGLPDLLAAAPPLGWLTMAVQPALAEELAAASARGLAGATPRDRYASFVRGLADPGRALRIWAAYPVLARQVVEILDDWVSARLAFARELAADLPALAAAFGGPGGLGALTGVEFGQGETHRGGRTVAIVRFERAALVHKPRSLAVDLCFDRLLGWFNDAGVPHPLRRPRLLDRGDRGWSEFIEPAPCAPGDLTAFFWRMGALLALTHAVHGYDLHADNVIAAGADPVVIDLEALFHTSGTQPGARRARLGDPAAARLDASVLRTGLLPGPLVMPDVDTERPFGVDISPLGTVPDRRSLIPTPLADDPGTDRMRVRLGYRTVPPPAGRLRLPGGGTVDPRPHRDALVAGYTAAYHRLASAGTGLLAPGGPLDGCAGVPVRLIQLSTFLYVRMLLESWRPDEVRDAAVRERGLARLDAGWPGVPHREALVAAEKAALWRGEVPVFEVRPGHRDVRLEDGTLLAGVLPVPPLEETAARLAALDEDDLAVQIGIIDASLAALPPAPAPAPGPGAASVRGPRPSGDALRDALGIARRLDAAAVRSGDRIGWLGVEVVDARTRRVAPAGLGLYGGIPGIGLFLTYLSAATGEPWAERLAGRVADEVAARLAAASAVRGTVPPLGPVYHLAHAAAVHGRRDLAEAARDALLPPPGAPPPDLPSGDVLEGEAGVLLSALALHAVLPGEQVAGVARAAGERLLARDLTGPGFGYGASGAAVALARLDELCPDPRFASRARSLAAGERAPGRDPGWCQGAAGVALARLELAARYPSAAGPLERSLGTAAAVLRDAAPPDDSLCHGTAAAGEALAALDGTAPRPRRDAWRTALPEPAPGLLAGLSGIGYALLRRARPAEVPPVLALAPPAPSASLLFPPEETP</sequence>
<name>A0ABS3R818_9ACTN</name>
<reference evidence="3 4" key="1">
    <citation type="submission" date="2021-03" db="EMBL/GenBank/DDBJ databases">
        <authorList>
            <person name="Kanchanasin P."/>
            <person name="Saeng-In P."/>
            <person name="Phongsopitanun W."/>
            <person name="Yuki M."/>
            <person name="Kudo T."/>
            <person name="Ohkuma M."/>
            <person name="Tanasupawat S."/>
        </authorList>
    </citation>
    <scope>NUCLEOTIDE SEQUENCE [LARGE SCALE GENOMIC DNA]</scope>
    <source>
        <strain evidence="3 4">L46</strain>
    </source>
</reference>
<accession>A0ABS3R818</accession>
<feature type="region of interest" description="Disordered" evidence="1">
    <location>
        <begin position="1"/>
        <end position="29"/>
    </location>
</feature>
<dbReference type="InterPro" id="IPR025410">
    <property type="entry name" value="Lant_dehyd"/>
</dbReference>
<feature type="domain" description="Lantibiotic biosynthesis protein dehydration" evidence="2">
    <location>
        <begin position="144"/>
        <end position="525"/>
    </location>
</feature>
<dbReference type="EMBL" id="JAGEOK010000024">
    <property type="protein sequence ID" value="MBO2442280.1"/>
    <property type="molecule type" value="Genomic_DNA"/>
</dbReference>
<evidence type="ECO:0000313" key="4">
    <source>
        <dbReference type="Proteomes" id="UP000666915"/>
    </source>
</evidence>
<dbReference type="CDD" id="cd04792">
    <property type="entry name" value="LanM-like"/>
    <property type="match status" value="1"/>
</dbReference>
<dbReference type="Gene3D" id="1.50.10.10">
    <property type="match status" value="2"/>
</dbReference>
<dbReference type="SMART" id="SM01260">
    <property type="entry name" value="LANC_like"/>
    <property type="match status" value="1"/>
</dbReference>